<keyword evidence="1" id="KW-0812">Transmembrane</keyword>
<dbReference type="Proteomes" id="UP000015102">
    <property type="component" value="Unassembled WGS sequence"/>
</dbReference>
<feature type="transmembrane region" description="Helical" evidence="1">
    <location>
        <begin position="19"/>
        <end position="36"/>
    </location>
</feature>
<name>T1GMK2_MEGSC</name>
<keyword evidence="1" id="KW-1133">Transmembrane helix</keyword>
<dbReference type="EMBL" id="CAQQ02111535">
    <property type="status" value="NOT_ANNOTATED_CDS"/>
    <property type="molecule type" value="Genomic_DNA"/>
</dbReference>
<evidence type="ECO:0000313" key="2">
    <source>
        <dbReference type="EnsemblMetazoa" id="MESCA004777-PA"/>
    </source>
</evidence>
<keyword evidence="1" id="KW-0472">Membrane</keyword>
<protein>
    <submittedName>
        <fullName evidence="2">Uncharacterized protein</fullName>
    </submittedName>
</protein>
<evidence type="ECO:0000256" key="1">
    <source>
        <dbReference type="SAM" id="Phobius"/>
    </source>
</evidence>
<keyword evidence="3" id="KW-1185">Reference proteome</keyword>
<sequence>MWVIPDECDHCKRYQSQNVVVGVLCMPIFPLVDVFFSHLRNKIRQKQLHIILLNVGIRFVKLFVKEVLHFFVSIFDRCIRTNYAYVEGGYAISGFPLTAKPTPLMFRYQYCSISFPSDLLKGGDVDAIFLQYFLYILSGSWSAHGPGVPNYYLYLVVHLLFSKFLCFRTYLTIITSETDPQFTIQKVQLKNGLGLSDFMTMQTGQENYP</sequence>
<dbReference type="EnsemblMetazoa" id="MESCA004777-RA">
    <property type="protein sequence ID" value="MESCA004777-PA"/>
    <property type="gene ID" value="MESCA004777"/>
</dbReference>
<reference evidence="2" key="2">
    <citation type="submission" date="2015-06" db="UniProtKB">
        <authorList>
            <consortium name="EnsemblMetazoa"/>
        </authorList>
    </citation>
    <scope>IDENTIFICATION</scope>
</reference>
<dbReference type="HOGENOM" id="CLU_1316742_0_0_1"/>
<accession>T1GMK2</accession>
<evidence type="ECO:0000313" key="3">
    <source>
        <dbReference type="Proteomes" id="UP000015102"/>
    </source>
</evidence>
<proteinExistence type="predicted"/>
<reference evidence="3" key="1">
    <citation type="submission" date="2013-02" db="EMBL/GenBank/DDBJ databases">
        <authorList>
            <person name="Hughes D."/>
        </authorList>
    </citation>
    <scope>NUCLEOTIDE SEQUENCE</scope>
    <source>
        <strain>Durham</strain>
        <strain evidence="3">NC isolate 2 -- Noor lab</strain>
    </source>
</reference>
<dbReference type="AlphaFoldDB" id="T1GMK2"/>
<organism evidence="2 3">
    <name type="scientific">Megaselia scalaris</name>
    <name type="common">Humpbacked fly</name>
    <name type="synonym">Phora scalaris</name>
    <dbReference type="NCBI Taxonomy" id="36166"/>
    <lineage>
        <taxon>Eukaryota</taxon>
        <taxon>Metazoa</taxon>
        <taxon>Ecdysozoa</taxon>
        <taxon>Arthropoda</taxon>
        <taxon>Hexapoda</taxon>
        <taxon>Insecta</taxon>
        <taxon>Pterygota</taxon>
        <taxon>Neoptera</taxon>
        <taxon>Endopterygota</taxon>
        <taxon>Diptera</taxon>
        <taxon>Brachycera</taxon>
        <taxon>Muscomorpha</taxon>
        <taxon>Platypezoidea</taxon>
        <taxon>Phoridae</taxon>
        <taxon>Megaseliini</taxon>
        <taxon>Megaselia</taxon>
    </lineage>
</organism>
<dbReference type="EMBL" id="CAQQ02111536">
    <property type="status" value="NOT_ANNOTATED_CDS"/>
    <property type="molecule type" value="Genomic_DNA"/>
</dbReference>